<dbReference type="eggNOG" id="COG3103">
    <property type="taxonomic scope" value="Bacteria"/>
</dbReference>
<feature type="compositionally biased region" description="Pro residues" evidence="1">
    <location>
        <begin position="154"/>
        <end position="165"/>
    </location>
</feature>
<proteinExistence type="predicted"/>
<protein>
    <submittedName>
        <fullName evidence="3">SH3 type 3 domain protein</fullName>
    </submittedName>
</protein>
<dbReference type="EMBL" id="CP000804">
    <property type="protein sequence ID" value="ABU59679.1"/>
    <property type="molecule type" value="Genomic_DNA"/>
</dbReference>
<dbReference type="Pfam" id="PF08239">
    <property type="entry name" value="SH3_3"/>
    <property type="match status" value="1"/>
</dbReference>
<dbReference type="InterPro" id="IPR003646">
    <property type="entry name" value="SH3-like_bac-type"/>
</dbReference>
<evidence type="ECO:0000256" key="1">
    <source>
        <dbReference type="SAM" id="MobiDB-lite"/>
    </source>
</evidence>
<accession>A7NQ33</accession>
<dbReference type="PROSITE" id="PS51257">
    <property type="entry name" value="PROKAR_LIPOPROTEIN"/>
    <property type="match status" value="1"/>
</dbReference>
<dbReference type="HOGENOM" id="CLU_1030071_0_0_0"/>
<dbReference type="SMART" id="SM00287">
    <property type="entry name" value="SH3b"/>
    <property type="match status" value="1"/>
</dbReference>
<feature type="compositionally biased region" description="Pro residues" evidence="1">
    <location>
        <begin position="116"/>
        <end position="130"/>
    </location>
</feature>
<evidence type="ECO:0000313" key="3">
    <source>
        <dbReference type="EMBL" id="ABU59679.1"/>
    </source>
</evidence>
<organism evidence="3 4">
    <name type="scientific">Roseiflexus castenholzii (strain DSM 13941 / HLO8)</name>
    <dbReference type="NCBI Taxonomy" id="383372"/>
    <lineage>
        <taxon>Bacteria</taxon>
        <taxon>Bacillati</taxon>
        <taxon>Chloroflexota</taxon>
        <taxon>Chloroflexia</taxon>
        <taxon>Chloroflexales</taxon>
        <taxon>Roseiflexineae</taxon>
        <taxon>Roseiflexaceae</taxon>
        <taxon>Roseiflexus</taxon>
    </lineage>
</organism>
<feature type="domain" description="SH3b" evidence="2">
    <location>
        <begin position="169"/>
        <end position="232"/>
    </location>
</feature>
<dbReference type="STRING" id="383372.Rcas_3630"/>
<reference evidence="3 4" key="1">
    <citation type="submission" date="2007-08" db="EMBL/GenBank/DDBJ databases">
        <title>Complete sequence of Roseiflexus castenholzii DSM 13941.</title>
        <authorList>
            <consortium name="US DOE Joint Genome Institute"/>
            <person name="Copeland A."/>
            <person name="Lucas S."/>
            <person name="Lapidus A."/>
            <person name="Barry K."/>
            <person name="Glavina del Rio T."/>
            <person name="Dalin E."/>
            <person name="Tice H."/>
            <person name="Pitluck S."/>
            <person name="Thompson L.S."/>
            <person name="Brettin T."/>
            <person name="Bruce D."/>
            <person name="Detter J.C."/>
            <person name="Han C."/>
            <person name="Tapia R."/>
            <person name="Schmutz J."/>
            <person name="Larimer F."/>
            <person name="Land M."/>
            <person name="Hauser L."/>
            <person name="Kyrpides N."/>
            <person name="Mikhailova N."/>
            <person name="Bryant D.A."/>
            <person name="Hanada S."/>
            <person name="Tsukatani Y."/>
            <person name="Richardson P."/>
        </authorList>
    </citation>
    <scope>NUCLEOTIDE SEQUENCE [LARGE SCALE GENOMIC DNA]</scope>
    <source>
        <strain evidence="4">DSM 13941 / HLO8</strain>
    </source>
</reference>
<dbReference type="KEGG" id="rca:Rcas_3630"/>
<feature type="compositionally biased region" description="Low complexity" evidence="1">
    <location>
        <begin position="131"/>
        <end position="153"/>
    </location>
</feature>
<name>A7NQ33_ROSCS</name>
<keyword evidence="4" id="KW-1185">Reference proteome</keyword>
<dbReference type="AlphaFoldDB" id="A7NQ33"/>
<feature type="region of interest" description="Disordered" evidence="1">
    <location>
        <begin position="98"/>
        <end position="167"/>
    </location>
</feature>
<evidence type="ECO:0000313" key="4">
    <source>
        <dbReference type="Proteomes" id="UP000000263"/>
    </source>
</evidence>
<dbReference type="Gene3D" id="2.30.30.40">
    <property type="entry name" value="SH3 Domains"/>
    <property type="match status" value="1"/>
</dbReference>
<evidence type="ECO:0000259" key="2">
    <source>
        <dbReference type="SMART" id="SM00287"/>
    </source>
</evidence>
<dbReference type="OrthoDB" id="9859497at2"/>
<gene>
    <name evidence="3" type="ordered locus">Rcas_3630</name>
</gene>
<sequence>MSDMRSIIGVIALILALTGCGGIPLPGIGGAPTAVEQPTPPIDTTTPVVTDTATLQPSPEVTPTLAATTVAEAPLPPVTMPEPTTPVVLSPSLTATVAAPTDTPGPTEEPLYLQPSPIPGLPTAPLPTDTPTPSATPTATPVASPTPDANMTPSPTPTPTYPPVPIVSSLRGTVANPGNVRADPNVSATPIDRVNQGEEVQLLGRSDNGRWYLVLTVRGVAGWVSATLLNVPPETAVLVPVNPDIALPTPPGGTP</sequence>
<dbReference type="Proteomes" id="UP000000263">
    <property type="component" value="Chromosome"/>
</dbReference>